<reference evidence="1" key="1">
    <citation type="journal article" date="2014" name="Nat. Commun.">
        <title>The rainbow trout genome provides novel insights into evolution after whole-genome duplication in vertebrates.</title>
        <authorList>
            <person name="Berthelot C."/>
            <person name="Brunet F."/>
            <person name="Chalopin D."/>
            <person name="Juanchich A."/>
            <person name="Bernard M."/>
            <person name="Noel B."/>
            <person name="Bento P."/>
            <person name="Da Silva C."/>
            <person name="Labadie K."/>
            <person name="Alberti A."/>
            <person name="Aury J.M."/>
            <person name="Louis A."/>
            <person name="Dehais P."/>
            <person name="Bardou P."/>
            <person name="Montfort J."/>
            <person name="Klopp C."/>
            <person name="Cabau C."/>
            <person name="Gaspin C."/>
            <person name="Thorgaard G.H."/>
            <person name="Boussaha M."/>
            <person name="Quillet E."/>
            <person name="Guyomard R."/>
            <person name="Galiana D."/>
            <person name="Bobe J."/>
            <person name="Volff J.N."/>
            <person name="Genet C."/>
            <person name="Wincker P."/>
            <person name="Jaillon O."/>
            <person name="Roest Crollius H."/>
            <person name="Guiguen Y."/>
        </authorList>
    </citation>
    <scope>NUCLEOTIDE SEQUENCE [LARGE SCALE GENOMIC DNA]</scope>
</reference>
<reference evidence="1" key="2">
    <citation type="submission" date="2014-03" db="EMBL/GenBank/DDBJ databases">
        <authorList>
            <person name="Genoscope - CEA"/>
        </authorList>
    </citation>
    <scope>NUCLEOTIDE SEQUENCE</scope>
</reference>
<name>A0A060Z432_ONCMY</name>
<sequence length="51" mass="5735">MFDSVITGKTFQLYSHNLIGLFEQLKKPGLASQFHTHRFPDKIFLSAGGLP</sequence>
<dbReference type="STRING" id="8022.A0A060Z432"/>
<dbReference type="PaxDb" id="8022-A0A060Z432"/>
<dbReference type="EMBL" id="FR938928">
    <property type="protein sequence ID" value="CDQ98632.1"/>
    <property type="molecule type" value="Genomic_DNA"/>
</dbReference>
<dbReference type="AlphaFoldDB" id="A0A060Z432"/>
<dbReference type="Proteomes" id="UP000193380">
    <property type="component" value="Unassembled WGS sequence"/>
</dbReference>
<proteinExistence type="predicted"/>
<protein>
    <submittedName>
        <fullName evidence="1">Uncharacterized protein</fullName>
    </submittedName>
</protein>
<accession>A0A060Z432</accession>
<evidence type="ECO:0000313" key="2">
    <source>
        <dbReference type="Proteomes" id="UP000193380"/>
    </source>
</evidence>
<organism evidence="1 2">
    <name type="scientific">Oncorhynchus mykiss</name>
    <name type="common">Rainbow trout</name>
    <name type="synonym">Salmo gairdneri</name>
    <dbReference type="NCBI Taxonomy" id="8022"/>
    <lineage>
        <taxon>Eukaryota</taxon>
        <taxon>Metazoa</taxon>
        <taxon>Chordata</taxon>
        <taxon>Craniata</taxon>
        <taxon>Vertebrata</taxon>
        <taxon>Euteleostomi</taxon>
        <taxon>Actinopterygii</taxon>
        <taxon>Neopterygii</taxon>
        <taxon>Teleostei</taxon>
        <taxon>Protacanthopterygii</taxon>
        <taxon>Salmoniformes</taxon>
        <taxon>Salmonidae</taxon>
        <taxon>Salmoninae</taxon>
        <taxon>Oncorhynchus</taxon>
    </lineage>
</organism>
<gene>
    <name evidence="1" type="ORF">GSONMT00056329001</name>
</gene>
<evidence type="ECO:0000313" key="1">
    <source>
        <dbReference type="EMBL" id="CDQ98632.1"/>
    </source>
</evidence>